<dbReference type="EMBL" id="BJWH01000014">
    <property type="protein sequence ID" value="GEL99095.1"/>
    <property type="molecule type" value="Genomic_DNA"/>
</dbReference>
<proteinExistence type="predicted"/>
<organism evidence="1 2">
    <name type="scientific">Cellulomonas terrae</name>
    <dbReference type="NCBI Taxonomy" id="311234"/>
    <lineage>
        <taxon>Bacteria</taxon>
        <taxon>Bacillati</taxon>
        <taxon>Actinomycetota</taxon>
        <taxon>Actinomycetes</taxon>
        <taxon>Micrococcales</taxon>
        <taxon>Cellulomonadaceae</taxon>
        <taxon>Cellulomonas</taxon>
    </lineage>
</organism>
<accession>A0A511JMJ5</accession>
<dbReference type="AlphaFoldDB" id="A0A511JMJ5"/>
<sequence>MTAVLDRATAFGRFVALDRAFVDDALGAAVARCGDPEVVGASVVDVAAVGDGLAGDGDLDPLVGRALLTAATDLAARGRWRAGTAERAAVLEVVPRTGTLVRARPDVVVPLLVASARTVERSADRALLADLLAAAPASRDADELRATVLVATWRAGAVRFRSAALAAAAGLPAPLAVAALGLPPGTEARPVLDAHAVDRWWWPGQSQATGVLRRVGGFRGFGGPWLAVPRVSSGAPWGCHVRTDDECWAVLADVHGSAVVRLDSTDVPQRAPAPHLPVPWDDEVTGWSTVDDDPRVVLVSRRHSYSVDVVRLAS</sequence>
<reference evidence="1 2" key="1">
    <citation type="submission" date="2019-07" db="EMBL/GenBank/DDBJ databases">
        <title>Whole genome shotgun sequence of Cellulomonas terrae NBRC 100819.</title>
        <authorList>
            <person name="Hosoyama A."/>
            <person name="Uohara A."/>
            <person name="Ohji S."/>
            <person name="Ichikawa N."/>
        </authorList>
    </citation>
    <scope>NUCLEOTIDE SEQUENCE [LARGE SCALE GENOMIC DNA]</scope>
    <source>
        <strain evidence="1 2">NBRC 100819</strain>
    </source>
</reference>
<name>A0A511JMJ5_9CELL</name>
<dbReference type="Proteomes" id="UP000321049">
    <property type="component" value="Unassembled WGS sequence"/>
</dbReference>
<dbReference type="RefSeq" id="WP_186814861.1">
    <property type="nucleotide sequence ID" value="NZ_BJWH01000014.1"/>
</dbReference>
<gene>
    <name evidence="1" type="ORF">CTE05_26420</name>
</gene>
<evidence type="ECO:0000313" key="2">
    <source>
        <dbReference type="Proteomes" id="UP000321049"/>
    </source>
</evidence>
<evidence type="ECO:0000313" key="1">
    <source>
        <dbReference type="EMBL" id="GEL99095.1"/>
    </source>
</evidence>
<comment type="caution">
    <text evidence="1">The sequence shown here is derived from an EMBL/GenBank/DDBJ whole genome shotgun (WGS) entry which is preliminary data.</text>
</comment>
<keyword evidence="2" id="KW-1185">Reference proteome</keyword>
<protein>
    <submittedName>
        <fullName evidence="1">Uncharacterized protein</fullName>
    </submittedName>
</protein>